<evidence type="ECO:0000256" key="2">
    <source>
        <dbReference type="ARBA" id="ARBA00022692"/>
    </source>
</evidence>
<dbReference type="Pfam" id="PF00001">
    <property type="entry name" value="7tm_1"/>
    <property type="match status" value="1"/>
</dbReference>
<keyword evidence="5 9" id="KW-0472">Membrane</keyword>
<dbReference type="EMBL" id="JACVVK020000070">
    <property type="protein sequence ID" value="KAK7495966.1"/>
    <property type="molecule type" value="Genomic_DNA"/>
</dbReference>
<evidence type="ECO:0000256" key="8">
    <source>
        <dbReference type="SAM" id="MobiDB-lite"/>
    </source>
</evidence>
<accession>A0ABD0L9K3</accession>
<dbReference type="Proteomes" id="UP001519460">
    <property type="component" value="Unassembled WGS sequence"/>
</dbReference>
<keyword evidence="4" id="KW-0297">G-protein coupled receptor</keyword>
<evidence type="ECO:0000256" key="6">
    <source>
        <dbReference type="ARBA" id="ARBA00023170"/>
    </source>
</evidence>
<evidence type="ECO:0000313" key="12">
    <source>
        <dbReference type="Proteomes" id="UP001519460"/>
    </source>
</evidence>
<evidence type="ECO:0000259" key="10">
    <source>
        <dbReference type="PROSITE" id="PS50262"/>
    </source>
</evidence>
<dbReference type="PANTHER" id="PTHR24243:SF233">
    <property type="entry name" value="THYROTROPIN-RELEASING HORMONE RECEPTOR"/>
    <property type="match status" value="1"/>
</dbReference>
<evidence type="ECO:0000256" key="3">
    <source>
        <dbReference type="ARBA" id="ARBA00022989"/>
    </source>
</evidence>
<organism evidence="11 12">
    <name type="scientific">Batillaria attramentaria</name>
    <dbReference type="NCBI Taxonomy" id="370345"/>
    <lineage>
        <taxon>Eukaryota</taxon>
        <taxon>Metazoa</taxon>
        <taxon>Spiralia</taxon>
        <taxon>Lophotrochozoa</taxon>
        <taxon>Mollusca</taxon>
        <taxon>Gastropoda</taxon>
        <taxon>Caenogastropoda</taxon>
        <taxon>Sorbeoconcha</taxon>
        <taxon>Cerithioidea</taxon>
        <taxon>Batillariidae</taxon>
        <taxon>Batillaria</taxon>
    </lineage>
</organism>
<name>A0ABD0L9K3_9CAEN</name>
<comment type="caution">
    <text evidence="11">The sequence shown here is derived from an EMBL/GenBank/DDBJ whole genome shotgun (WGS) entry which is preliminary data.</text>
</comment>
<dbReference type="Gene3D" id="1.20.1070.10">
    <property type="entry name" value="Rhodopsin 7-helix transmembrane proteins"/>
    <property type="match status" value="1"/>
</dbReference>
<keyword evidence="7" id="KW-0807">Transducer</keyword>
<feature type="transmembrane region" description="Helical" evidence="9">
    <location>
        <begin position="209"/>
        <end position="233"/>
    </location>
</feature>
<reference evidence="11 12" key="1">
    <citation type="journal article" date="2023" name="Sci. Data">
        <title>Genome assembly of the Korean intertidal mud-creeper Batillaria attramentaria.</title>
        <authorList>
            <person name="Patra A.K."/>
            <person name="Ho P.T."/>
            <person name="Jun S."/>
            <person name="Lee S.J."/>
            <person name="Kim Y."/>
            <person name="Won Y.J."/>
        </authorList>
    </citation>
    <scope>NUCLEOTIDE SEQUENCE [LARGE SCALE GENOMIC DNA]</scope>
    <source>
        <strain evidence="11">Wonlab-2016</strain>
    </source>
</reference>
<evidence type="ECO:0000256" key="5">
    <source>
        <dbReference type="ARBA" id="ARBA00023136"/>
    </source>
</evidence>
<feature type="domain" description="G-protein coupled receptors family 1 profile" evidence="10">
    <location>
        <begin position="62"/>
        <end position="327"/>
    </location>
</feature>
<evidence type="ECO:0000256" key="4">
    <source>
        <dbReference type="ARBA" id="ARBA00023040"/>
    </source>
</evidence>
<feature type="transmembrane region" description="Helical" evidence="9">
    <location>
        <begin position="83"/>
        <end position="102"/>
    </location>
</feature>
<dbReference type="GO" id="GO:0016020">
    <property type="term" value="C:membrane"/>
    <property type="evidence" value="ECO:0007669"/>
    <property type="project" value="UniProtKB-SubCell"/>
</dbReference>
<evidence type="ECO:0000313" key="11">
    <source>
        <dbReference type="EMBL" id="KAK7495966.1"/>
    </source>
</evidence>
<dbReference type="GO" id="GO:0004930">
    <property type="term" value="F:G protein-coupled receptor activity"/>
    <property type="evidence" value="ECO:0007669"/>
    <property type="project" value="UniProtKB-KW"/>
</dbReference>
<dbReference type="InterPro" id="IPR017452">
    <property type="entry name" value="GPCR_Rhodpsn_7TM"/>
</dbReference>
<evidence type="ECO:0000256" key="9">
    <source>
        <dbReference type="SAM" id="Phobius"/>
    </source>
</evidence>
<protein>
    <recommendedName>
        <fullName evidence="10">G-protein coupled receptors family 1 profile domain-containing protein</fullName>
    </recommendedName>
</protein>
<feature type="transmembrane region" description="Helical" evidence="9">
    <location>
        <begin position="164"/>
        <end position="186"/>
    </location>
</feature>
<evidence type="ECO:0000256" key="7">
    <source>
        <dbReference type="ARBA" id="ARBA00023224"/>
    </source>
</evidence>
<dbReference type="InterPro" id="IPR000276">
    <property type="entry name" value="GPCR_Rhodpsn"/>
</dbReference>
<gene>
    <name evidence="11" type="ORF">BaRGS_00012667</name>
</gene>
<keyword evidence="3 9" id="KW-1133">Transmembrane helix</keyword>
<keyword evidence="12" id="KW-1185">Reference proteome</keyword>
<keyword evidence="2 9" id="KW-0812">Transmembrane</keyword>
<evidence type="ECO:0000256" key="1">
    <source>
        <dbReference type="ARBA" id="ARBA00004141"/>
    </source>
</evidence>
<dbReference type="PANTHER" id="PTHR24243">
    <property type="entry name" value="G-PROTEIN COUPLED RECEPTOR"/>
    <property type="match status" value="1"/>
</dbReference>
<dbReference type="PROSITE" id="PS50262">
    <property type="entry name" value="G_PROTEIN_RECEP_F1_2"/>
    <property type="match status" value="1"/>
</dbReference>
<dbReference type="AlphaFoldDB" id="A0ABD0L9K3"/>
<feature type="transmembrane region" description="Helical" evidence="9">
    <location>
        <begin position="122"/>
        <end position="143"/>
    </location>
</feature>
<keyword evidence="6" id="KW-0675">Receptor</keyword>
<comment type="subcellular location">
    <subcellularLocation>
        <location evidence="1">Membrane</location>
        <topology evidence="1">Multi-pass membrane protein</topology>
    </subcellularLocation>
</comment>
<dbReference type="SUPFAM" id="SSF81321">
    <property type="entry name" value="Family A G protein-coupled receptor-like"/>
    <property type="match status" value="1"/>
</dbReference>
<feature type="region of interest" description="Disordered" evidence="8">
    <location>
        <begin position="1"/>
        <end position="21"/>
    </location>
</feature>
<proteinExistence type="predicted"/>
<sequence>MSVTDSQPLSNSTWDPLLNHTDNNNNTGPPLSIQDFYSDNAPVGVAVDRMITPVFYLIGLPCNPLCAFIWLGRQTRRNNSSAVYLGALSISHTIFLPLHFFVVELNYAWGIKTFDGYVWCEVFFTLYYCPQYLAPLLVLGFTVERYIAICHPFVKEKYCTVCRAVWVVVLLLLFSLALSSVQAYLWTYDPEIGGCNHRLEVRDTKFPSLWTWVTELIVFGVAPLAALVFNVLVIREIRSLTTRGPAIVMPGSGHNQAQTVTLLTVSFYLVCTWLPATLVYSLEREFPFGDGPTLDSDAWRRHFTYYTVRKFVEEVTLSNSACYFFIYYLTGKHFRDRVKDILCPRNCKMCPRSSSARNQDAKKYIAVPGKADNGHTCVTNV</sequence>
<feature type="transmembrane region" description="Helical" evidence="9">
    <location>
        <begin position="50"/>
        <end position="71"/>
    </location>
</feature>